<evidence type="ECO:0000313" key="3">
    <source>
        <dbReference type="Proteomes" id="UP001597041"/>
    </source>
</evidence>
<reference evidence="3" key="1">
    <citation type="journal article" date="2019" name="Int. J. Syst. Evol. Microbiol.">
        <title>The Global Catalogue of Microorganisms (GCM) 10K type strain sequencing project: providing services to taxonomists for standard genome sequencing and annotation.</title>
        <authorList>
            <consortium name="The Broad Institute Genomics Platform"/>
            <consortium name="The Broad Institute Genome Sequencing Center for Infectious Disease"/>
            <person name="Wu L."/>
            <person name="Ma J."/>
        </authorList>
    </citation>
    <scope>NUCLEOTIDE SEQUENCE [LARGE SCALE GENOMIC DNA]</scope>
    <source>
        <strain evidence="3">CCUG 56608</strain>
    </source>
</reference>
<organism evidence="2 3">
    <name type="scientific">Oceanobacillus locisalsi</name>
    <dbReference type="NCBI Taxonomy" id="546107"/>
    <lineage>
        <taxon>Bacteria</taxon>
        <taxon>Bacillati</taxon>
        <taxon>Bacillota</taxon>
        <taxon>Bacilli</taxon>
        <taxon>Bacillales</taxon>
        <taxon>Bacillaceae</taxon>
        <taxon>Oceanobacillus</taxon>
    </lineage>
</organism>
<keyword evidence="3" id="KW-1185">Reference proteome</keyword>
<evidence type="ECO:0000313" key="2">
    <source>
        <dbReference type="EMBL" id="MFD1065684.1"/>
    </source>
</evidence>
<proteinExistence type="predicted"/>
<feature type="transmembrane region" description="Helical" evidence="1">
    <location>
        <begin position="49"/>
        <end position="67"/>
    </location>
</feature>
<dbReference type="RefSeq" id="WP_379591276.1">
    <property type="nucleotide sequence ID" value="NZ_JBHTKK010000005.1"/>
</dbReference>
<accession>A0ABW3NFV7</accession>
<sequence>MNEEEMQNEKYVEIWEDNVNIKDLLISMTLCIGFALGGYLLAFGDIPPLIFGLAGGVIGFIISSIIIKPKRQLTMMEEGEE</sequence>
<name>A0ABW3NFV7_9BACI</name>
<evidence type="ECO:0008006" key="4">
    <source>
        <dbReference type="Google" id="ProtNLM"/>
    </source>
</evidence>
<keyword evidence="1" id="KW-0472">Membrane</keyword>
<dbReference type="EMBL" id="JBHTKK010000005">
    <property type="protein sequence ID" value="MFD1065684.1"/>
    <property type="molecule type" value="Genomic_DNA"/>
</dbReference>
<dbReference type="Proteomes" id="UP001597041">
    <property type="component" value="Unassembled WGS sequence"/>
</dbReference>
<protein>
    <recommendedName>
        <fullName evidence="4">Heme ABC transporter</fullName>
    </recommendedName>
</protein>
<keyword evidence="1" id="KW-0812">Transmembrane</keyword>
<evidence type="ECO:0000256" key="1">
    <source>
        <dbReference type="SAM" id="Phobius"/>
    </source>
</evidence>
<comment type="caution">
    <text evidence="2">The sequence shown here is derived from an EMBL/GenBank/DDBJ whole genome shotgun (WGS) entry which is preliminary data.</text>
</comment>
<feature type="transmembrane region" description="Helical" evidence="1">
    <location>
        <begin position="24"/>
        <end position="43"/>
    </location>
</feature>
<keyword evidence="1" id="KW-1133">Transmembrane helix</keyword>
<gene>
    <name evidence="2" type="ORF">ACFQ19_06575</name>
</gene>